<evidence type="ECO:0000313" key="3">
    <source>
        <dbReference type="EMBL" id="KAK4643237.1"/>
    </source>
</evidence>
<feature type="transmembrane region" description="Helical" evidence="2">
    <location>
        <begin position="50"/>
        <end position="70"/>
    </location>
</feature>
<keyword evidence="2" id="KW-0472">Membrane</keyword>
<accession>A0ABR0FKE4</accession>
<feature type="region of interest" description="Disordered" evidence="1">
    <location>
        <begin position="1"/>
        <end position="23"/>
    </location>
</feature>
<dbReference type="EMBL" id="JAFFGZ010000006">
    <property type="protein sequence ID" value="KAK4643237.1"/>
    <property type="molecule type" value="Genomic_DNA"/>
</dbReference>
<dbReference type="Proteomes" id="UP001322138">
    <property type="component" value="Unassembled WGS sequence"/>
</dbReference>
<feature type="transmembrane region" description="Helical" evidence="2">
    <location>
        <begin position="339"/>
        <end position="360"/>
    </location>
</feature>
<keyword evidence="4" id="KW-1185">Reference proteome</keyword>
<organism evidence="3 4">
    <name type="scientific">Podospora bellae-mahoneyi</name>
    <dbReference type="NCBI Taxonomy" id="2093777"/>
    <lineage>
        <taxon>Eukaryota</taxon>
        <taxon>Fungi</taxon>
        <taxon>Dikarya</taxon>
        <taxon>Ascomycota</taxon>
        <taxon>Pezizomycotina</taxon>
        <taxon>Sordariomycetes</taxon>
        <taxon>Sordariomycetidae</taxon>
        <taxon>Sordariales</taxon>
        <taxon>Podosporaceae</taxon>
        <taxon>Podospora</taxon>
    </lineage>
</organism>
<name>A0ABR0FKE4_9PEZI</name>
<reference evidence="3 4" key="1">
    <citation type="journal article" date="2023" name="bioRxiv">
        <title>High-quality genome assemblies of four members of thePodospora anserinaspecies complex.</title>
        <authorList>
            <person name="Ament-Velasquez S.L."/>
            <person name="Vogan A.A."/>
            <person name="Wallerman O."/>
            <person name="Hartmann F."/>
            <person name="Gautier V."/>
            <person name="Silar P."/>
            <person name="Giraud T."/>
            <person name="Johannesson H."/>
        </authorList>
    </citation>
    <scope>NUCLEOTIDE SEQUENCE [LARGE SCALE GENOMIC DNA]</scope>
    <source>
        <strain evidence="3 4">CBS 112042</strain>
    </source>
</reference>
<evidence type="ECO:0000313" key="4">
    <source>
        <dbReference type="Proteomes" id="UP001322138"/>
    </source>
</evidence>
<dbReference type="GeneID" id="87898106"/>
<comment type="caution">
    <text evidence="3">The sequence shown here is derived from an EMBL/GenBank/DDBJ whole genome shotgun (WGS) entry which is preliminary data.</text>
</comment>
<keyword evidence="2" id="KW-0812">Transmembrane</keyword>
<evidence type="ECO:0000256" key="2">
    <source>
        <dbReference type="SAM" id="Phobius"/>
    </source>
</evidence>
<proteinExistence type="predicted"/>
<evidence type="ECO:0000256" key="1">
    <source>
        <dbReference type="SAM" id="MobiDB-lite"/>
    </source>
</evidence>
<keyword evidence="2" id="KW-1133">Transmembrane helix</keyword>
<gene>
    <name evidence="3" type="ORF">QC761_403418</name>
</gene>
<dbReference type="RefSeq" id="XP_062732213.1">
    <property type="nucleotide sequence ID" value="XM_062878624.1"/>
</dbReference>
<protein>
    <submittedName>
        <fullName evidence="3">Uncharacterized protein</fullName>
    </submittedName>
</protein>
<sequence length="437" mass="48200">MQTYWGQAVGGQGEQPHSDGEPVLPTTILPGLELLNSAAKQSQCGGVMNISSIPSSGAAYLAFLFLWVWWCGRTAAIPHRQGPWAGQKAVTGAKEIPTQASPHTHLVGHNWVQLEPLQRPHLSTASGACPGLAGLGGPTPPIFLPVTSLLTIVSATFTRGLSLSLSFSFWAGCAKTRTRWSDSCTFSLEREKGRRTHTTVSIWSHLRQLKGFSKDDINHTAPDAAAAYNTSFKTTAIPCPATKVTFWYLSARTRGIPREPNFFCIDKNQRHSFFPESKDKSRHAMPNLSPPNTLPLAQLLTTFLSSLTDLYHMFLASLQKRFNPHAALAGDEDHLLNGIWFFLLLLEALIVLGVLLQAVWRIKRRRAMVMSRPGSSYQWEGRGGSGQGWMVPSTPSREKGFVRRDSNARWEQDGWWQEGGGHGLERDYGVGGHDKGY</sequence>